<organism evidence="4 5">
    <name type="scientific">Oldenlandia corymbosa var. corymbosa</name>
    <dbReference type="NCBI Taxonomy" id="529605"/>
    <lineage>
        <taxon>Eukaryota</taxon>
        <taxon>Viridiplantae</taxon>
        <taxon>Streptophyta</taxon>
        <taxon>Embryophyta</taxon>
        <taxon>Tracheophyta</taxon>
        <taxon>Spermatophyta</taxon>
        <taxon>Magnoliopsida</taxon>
        <taxon>eudicotyledons</taxon>
        <taxon>Gunneridae</taxon>
        <taxon>Pentapetalae</taxon>
        <taxon>asterids</taxon>
        <taxon>lamiids</taxon>
        <taxon>Gentianales</taxon>
        <taxon>Rubiaceae</taxon>
        <taxon>Rubioideae</taxon>
        <taxon>Spermacoceae</taxon>
        <taxon>Hedyotis-Oldenlandia complex</taxon>
        <taxon>Oldenlandia</taxon>
    </lineage>
</organism>
<feature type="compositionally biased region" description="Basic and acidic residues" evidence="2">
    <location>
        <begin position="172"/>
        <end position="193"/>
    </location>
</feature>
<gene>
    <name evidence="4" type="ORF">OLC1_LOCUS12444</name>
</gene>
<dbReference type="Pfam" id="PF03107">
    <property type="entry name" value="C1_2"/>
    <property type="match status" value="2"/>
</dbReference>
<keyword evidence="5" id="KW-1185">Reference proteome</keyword>
<dbReference type="AlphaFoldDB" id="A0AAV1D8R0"/>
<name>A0AAV1D8R0_OLDCO</name>
<proteinExistence type="predicted"/>
<protein>
    <submittedName>
        <fullName evidence="4">OLC1v1001681C1</fullName>
    </submittedName>
</protein>
<feature type="domain" description="DC1" evidence="3">
    <location>
        <begin position="120"/>
        <end position="166"/>
    </location>
</feature>
<evidence type="ECO:0000313" key="5">
    <source>
        <dbReference type="Proteomes" id="UP001161247"/>
    </source>
</evidence>
<dbReference type="SUPFAM" id="SSF57889">
    <property type="entry name" value="Cysteine-rich domain"/>
    <property type="match status" value="2"/>
</dbReference>
<dbReference type="PANTHER" id="PTHR46288:SF29">
    <property type="entry name" value="DC1 DOMAIN-CONTAINING PROTEIN"/>
    <property type="match status" value="1"/>
</dbReference>
<keyword evidence="1" id="KW-0677">Repeat</keyword>
<accession>A0AAV1D8R0</accession>
<evidence type="ECO:0000259" key="3">
    <source>
        <dbReference type="Pfam" id="PF03107"/>
    </source>
</evidence>
<evidence type="ECO:0000256" key="2">
    <source>
        <dbReference type="SAM" id="MobiDB-lite"/>
    </source>
</evidence>
<feature type="domain" description="DC1" evidence="3">
    <location>
        <begin position="61"/>
        <end position="109"/>
    </location>
</feature>
<evidence type="ECO:0000256" key="1">
    <source>
        <dbReference type="ARBA" id="ARBA00022737"/>
    </source>
</evidence>
<sequence length="295" mass="33974">MRTKQETQHFSHHHALVPLEGEELNCYGCKTKIIEPFHGCISCDYFLHESCLKTPRFLRHPSHPQHSLTLIPTPTYSSRSFLCDACGCEGNSFSLSCAECDFDLDLYCAALPTALELREKHEHVVTLAFESPHSIICCDICGKNINPKSWIYYCESCDFGVHLVCAAQHKRESTKKNEKEKQKDTNVESSQRDETEEEKEDRERSGNEKQNKKAKAKDKNSKKKNGKEKKGKAAKVENFQRDDEPEEETAEDHGKSVSQEYQKMLMRDMENQLILQAMDNANDYIGYGSTKYYYY</sequence>
<reference evidence="4" key="1">
    <citation type="submission" date="2023-03" db="EMBL/GenBank/DDBJ databases">
        <authorList>
            <person name="Julca I."/>
        </authorList>
    </citation>
    <scope>NUCLEOTIDE SEQUENCE</scope>
</reference>
<feature type="region of interest" description="Disordered" evidence="2">
    <location>
        <begin position="172"/>
        <end position="260"/>
    </location>
</feature>
<feature type="compositionally biased region" description="Basic residues" evidence="2">
    <location>
        <begin position="212"/>
        <end position="233"/>
    </location>
</feature>
<feature type="compositionally biased region" description="Basic and acidic residues" evidence="2">
    <location>
        <begin position="201"/>
        <end position="211"/>
    </location>
</feature>
<dbReference type="Proteomes" id="UP001161247">
    <property type="component" value="Chromosome 4"/>
</dbReference>
<evidence type="ECO:0000313" key="4">
    <source>
        <dbReference type="EMBL" id="CAI9103232.1"/>
    </source>
</evidence>
<dbReference type="InterPro" id="IPR004146">
    <property type="entry name" value="DC1"/>
</dbReference>
<dbReference type="InterPro" id="IPR046349">
    <property type="entry name" value="C1-like_sf"/>
</dbReference>
<dbReference type="PANTHER" id="PTHR46288">
    <property type="entry name" value="PHORBOL-ESTER/DAG-TYPE DOMAIN-CONTAINING PROTEIN"/>
    <property type="match status" value="1"/>
</dbReference>
<dbReference type="EMBL" id="OX459121">
    <property type="protein sequence ID" value="CAI9103232.1"/>
    <property type="molecule type" value="Genomic_DNA"/>
</dbReference>